<sequence length="1119" mass="127994">MRGRTRTEEVPAVVTVATGALGPVIAKLADLLGSKYYRVRRKTRKDINFIKSKFKSMHSLFWNIWESEDFDAASKELKKEALDLADDVDDAIDDFILSMERSRGKLGRYIQIQTKTNESPFEDFKRRVNDVWEKISREESMVRQKTAQPFCGLFPRKDIISSPTKPTVRAPFVRKNASKVGDMERATVELISYLVGGENTIVQPQLRMATIVGPAGLGKTTLANMVYEEIEDQFQSRAFVSISPSPNMKEVLTSILQQVAADTTVPFATTQAATEERLINEISNFLKNRRYLVVIDDVWHCKEWETIRKCLPENNLASRIVTTTRINALANKWRVDFHALFYHINTRWDYVSSQYTYRLGSEDFNYQDVKVLKTDMVPEGFDWTHEVVYMCASMPLALVCMFSAVAMGLEEQEKQGLSRETSDVQDMIKKQITQNGIQNTPGFEPLVESLQLGYNDLPHHMLKTCLLYCSIYPWGFEIERDDLVRKWIAENFVDTEEAGNNYLDELVSRGLIQPINGILKNTVLGYMLHPMMRNFLRWKLCEDTFITCSSHIPSSFARGSRTHRLCIDDYQDDYDAVEGMDPLFGLDWSHVRSLVVLYRVGRVPLEKLERLRVLHLQQTLDAGNHHLKDICRMRRLRHLVGLKGREIGEIPPEIATLQYLETLDVWGTGITELPREIGDLQNLKTLRIRGTKITELPREIIMRLKKLKTLDISENREIKELPKEIGELQQLKTLIVSGTEIAELPKEIGGLQHLTTLNVSNNTKITELPNEIWKLRHLENLNLNMTYISELPSEIGNLENLETLDLSWTEVTKIPREIWGLKKLKILESKTSSLPWEAGQLSKLVGVPDCVRQAWEKSDLVVELAGEILNFTQGFGEGLVIGTSHMHIPQWIKEHFNNIGMLDIRICKLEEEDLRILREMPNLFDLSLRFEVVPRTPIAISSDGFARLDQLRVDSGVPRVTFQEGAMPMLVLLTFEFRLYGGPPNRDPIGINHLTSLQYVHFTCNNEWYRAQERSCSCISATIDIVTKEAREHRKLISLFVNGREMEEFPANDIAESSKDNNEAWRSGPSEIDELSSIGTAEIDELSSIGTAEMDELSSVGTAEMDEEILHKFGHLVEH</sequence>
<dbReference type="EnsemblPlants" id="AVESA.00010b.r2.4DG0753430.1">
    <property type="protein sequence ID" value="AVESA.00010b.r2.4DG0753430.1.CDS"/>
    <property type="gene ID" value="AVESA.00010b.r2.4DG0753430"/>
</dbReference>
<accession>A0ACD5X7U3</accession>
<proteinExistence type="predicted"/>
<name>A0ACD5X7U3_AVESA</name>
<keyword evidence="2" id="KW-1185">Reference proteome</keyword>
<protein>
    <submittedName>
        <fullName evidence="1">Uncharacterized protein</fullName>
    </submittedName>
</protein>
<reference evidence="1" key="1">
    <citation type="submission" date="2021-05" db="EMBL/GenBank/DDBJ databases">
        <authorList>
            <person name="Scholz U."/>
            <person name="Mascher M."/>
            <person name="Fiebig A."/>
        </authorList>
    </citation>
    <scope>NUCLEOTIDE SEQUENCE [LARGE SCALE GENOMIC DNA]</scope>
</reference>
<evidence type="ECO:0000313" key="1">
    <source>
        <dbReference type="EnsemblPlants" id="AVESA.00010b.r2.4DG0753430.1.CDS"/>
    </source>
</evidence>
<dbReference type="Proteomes" id="UP001732700">
    <property type="component" value="Chromosome 4D"/>
</dbReference>
<reference evidence="1" key="2">
    <citation type="submission" date="2025-09" db="UniProtKB">
        <authorList>
            <consortium name="EnsemblPlants"/>
        </authorList>
    </citation>
    <scope>IDENTIFICATION</scope>
</reference>
<organism evidence="1 2">
    <name type="scientific">Avena sativa</name>
    <name type="common">Oat</name>
    <dbReference type="NCBI Taxonomy" id="4498"/>
    <lineage>
        <taxon>Eukaryota</taxon>
        <taxon>Viridiplantae</taxon>
        <taxon>Streptophyta</taxon>
        <taxon>Embryophyta</taxon>
        <taxon>Tracheophyta</taxon>
        <taxon>Spermatophyta</taxon>
        <taxon>Magnoliopsida</taxon>
        <taxon>Liliopsida</taxon>
        <taxon>Poales</taxon>
        <taxon>Poaceae</taxon>
        <taxon>BOP clade</taxon>
        <taxon>Pooideae</taxon>
        <taxon>Poodae</taxon>
        <taxon>Poeae</taxon>
        <taxon>Poeae Chloroplast Group 1 (Aveneae type)</taxon>
        <taxon>Aveninae</taxon>
        <taxon>Avena</taxon>
    </lineage>
</organism>
<evidence type="ECO:0000313" key="2">
    <source>
        <dbReference type="Proteomes" id="UP001732700"/>
    </source>
</evidence>